<feature type="region of interest" description="Disordered" evidence="1">
    <location>
        <begin position="118"/>
        <end position="139"/>
    </location>
</feature>
<reference evidence="2" key="1">
    <citation type="journal article" date="2021" name="Nat. Commun.">
        <title>Genetic determinants of endophytism in the Arabidopsis root mycobiome.</title>
        <authorList>
            <person name="Mesny F."/>
            <person name="Miyauchi S."/>
            <person name="Thiergart T."/>
            <person name="Pickel B."/>
            <person name="Atanasova L."/>
            <person name="Karlsson M."/>
            <person name="Huettel B."/>
            <person name="Barry K.W."/>
            <person name="Haridas S."/>
            <person name="Chen C."/>
            <person name="Bauer D."/>
            <person name="Andreopoulos W."/>
            <person name="Pangilinan J."/>
            <person name="LaButti K."/>
            <person name="Riley R."/>
            <person name="Lipzen A."/>
            <person name="Clum A."/>
            <person name="Drula E."/>
            <person name="Henrissat B."/>
            <person name="Kohler A."/>
            <person name="Grigoriev I.V."/>
            <person name="Martin F.M."/>
            <person name="Hacquard S."/>
        </authorList>
    </citation>
    <scope>NUCLEOTIDE SEQUENCE</scope>
    <source>
        <strain evidence="2">FSSC 5 MPI-SDFR-AT-0091</strain>
    </source>
</reference>
<evidence type="ECO:0000256" key="1">
    <source>
        <dbReference type="SAM" id="MobiDB-lite"/>
    </source>
</evidence>
<comment type="caution">
    <text evidence="2">The sequence shown here is derived from an EMBL/GenBank/DDBJ whole genome shotgun (WGS) entry which is preliminary data.</text>
</comment>
<keyword evidence="3" id="KW-1185">Reference proteome</keyword>
<dbReference type="Proteomes" id="UP000736672">
    <property type="component" value="Unassembled WGS sequence"/>
</dbReference>
<protein>
    <submittedName>
        <fullName evidence="2">Uncharacterized protein</fullName>
    </submittedName>
</protein>
<name>A0A9P9K9M1_FUSSL</name>
<dbReference type="EMBL" id="JAGTJS010000013">
    <property type="protein sequence ID" value="KAH7249180.1"/>
    <property type="molecule type" value="Genomic_DNA"/>
</dbReference>
<sequence length="202" mass="21999">MACILCADGPHGVSCGDPSHPLSLVSEAPEKMRRGYLPKVPLRGLRRSRNRSTVSTLFYPRLLFNTHAASLRSPAAGTQEPLTPLPLALTLRGSFTVLPSHPSHTSYSSLSHPTFLPPPSSSSLTSTHLRSSSKFSSSLPLGQTSITTLRYHPCRLTRRVLSLFLCLLLANPSTSSLPSSRHVSYRALHLKRPSQIQLQPSS</sequence>
<evidence type="ECO:0000313" key="3">
    <source>
        <dbReference type="Proteomes" id="UP000736672"/>
    </source>
</evidence>
<dbReference type="AlphaFoldDB" id="A0A9P9K9M1"/>
<organism evidence="2 3">
    <name type="scientific">Fusarium solani</name>
    <name type="common">Filamentous fungus</name>
    <dbReference type="NCBI Taxonomy" id="169388"/>
    <lineage>
        <taxon>Eukaryota</taxon>
        <taxon>Fungi</taxon>
        <taxon>Dikarya</taxon>
        <taxon>Ascomycota</taxon>
        <taxon>Pezizomycotina</taxon>
        <taxon>Sordariomycetes</taxon>
        <taxon>Hypocreomycetidae</taxon>
        <taxon>Hypocreales</taxon>
        <taxon>Nectriaceae</taxon>
        <taxon>Fusarium</taxon>
        <taxon>Fusarium solani species complex</taxon>
    </lineage>
</organism>
<proteinExistence type="predicted"/>
<accession>A0A9P9K9M1</accession>
<feature type="compositionally biased region" description="Low complexity" evidence="1">
    <location>
        <begin position="121"/>
        <end position="139"/>
    </location>
</feature>
<evidence type="ECO:0000313" key="2">
    <source>
        <dbReference type="EMBL" id="KAH7249180.1"/>
    </source>
</evidence>
<gene>
    <name evidence="2" type="ORF">B0J15DRAFT_49743</name>
</gene>